<evidence type="ECO:0000256" key="2">
    <source>
        <dbReference type="ARBA" id="ARBA00023136"/>
    </source>
</evidence>
<reference evidence="4 5" key="1">
    <citation type="submission" date="2017-02" db="EMBL/GenBank/DDBJ databases">
        <authorList>
            <person name="Peterson S.W."/>
        </authorList>
    </citation>
    <scope>NUCLEOTIDE SEQUENCE [LARGE SCALE GENOMIC DNA]</scope>
    <source>
        <strain evidence="4 5">DSM 25262</strain>
    </source>
</reference>
<sequence length="570" mass="63293">MTFFAMKKITTPKNIPVIIRFSGLLILLTSFSLTTYAQKPDDWEGDGEIEAMEIEIVKERQITLPKANRNFDKVPPKPSEASIKAPVTYDFQSFSFQAPQINPQVRPLKLKPESSPDIYGGFLRLGYGNYASPLIEGYINNKKDKNKLIGARIYHHSSGKGPVDGKNSGSGTTSLSLYGRSLSDAIALSGNFGIENRTTHFYGYPKGEPIGKDSLKQSFNLIKLGGELSNAKNSDLSYKLGANFSYLADKYDARESEINLAFKSSYEVDDDSKIDLKADYTVISRKDNKIDAKPRSLFTVAPSYEFLPIDDLKLSIGLIAAFENDTIDSKSVHVYPNFKATYPLSPSVDAVGYMTGGMEKVSLQTLSNENLWLAPNVAIFHTNKVLDFGVGLNARLGNKVAAHAGLGTSLLKNWYSFVNKENDPSKFNTVYDRGTTKRTNLYVALSYVQSEMAKFMLRGDFYGYNAGDLSEVWHRPTTKLTANASINVYQKLIFSADIVAQGGMKALDPETDNVVKLDGAFDLNFKAEYLFSPSFSFFVQLNNITSNKYPLYLNYPVRGFQGLAGITWSF</sequence>
<proteinExistence type="predicted"/>
<dbReference type="STRING" id="688867.SAMN05660236_1984"/>
<dbReference type="InterPro" id="IPR036942">
    <property type="entry name" value="Beta-barrel_TonB_sf"/>
</dbReference>
<evidence type="ECO:0000256" key="1">
    <source>
        <dbReference type="ARBA" id="ARBA00004442"/>
    </source>
</evidence>
<dbReference type="GO" id="GO:0009279">
    <property type="term" value="C:cell outer membrane"/>
    <property type="evidence" value="ECO:0007669"/>
    <property type="project" value="UniProtKB-SubCell"/>
</dbReference>
<evidence type="ECO:0008006" key="6">
    <source>
        <dbReference type="Google" id="ProtNLM"/>
    </source>
</evidence>
<dbReference type="Gene3D" id="2.40.170.20">
    <property type="entry name" value="TonB-dependent receptor, beta-barrel domain"/>
    <property type="match status" value="1"/>
</dbReference>
<dbReference type="EMBL" id="FUZU01000001">
    <property type="protein sequence ID" value="SKC60720.1"/>
    <property type="molecule type" value="Genomic_DNA"/>
</dbReference>
<comment type="subcellular location">
    <subcellularLocation>
        <location evidence="1">Cell outer membrane</location>
    </subcellularLocation>
</comment>
<dbReference type="SUPFAM" id="SSF56935">
    <property type="entry name" value="Porins"/>
    <property type="match status" value="1"/>
</dbReference>
<organism evidence="4 5">
    <name type="scientific">Ohtaekwangia koreensis</name>
    <dbReference type="NCBI Taxonomy" id="688867"/>
    <lineage>
        <taxon>Bacteria</taxon>
        <taxon>Pseudomonadati</taxon>
        <taxon>Bacteroidota</taxon>
        <taxon>Cytophagia</taxon>
        <taxon>Cytophagales</taxon>
        <taxon>Fulvivirgaceae</taxon>
        <taxon>Ohtaekwangia</taxon>
    </lineage>
</organism>
<keyword evidence="5" id="KW-1185">Reference proteome</keyword>
<dbReference type="AlphaFoldDB" id="A0A1T5KAR9"/>
<name>A0A1T5KAR9_9BACT</name>
<protein>
    <recommendedName>
        <fullName evidence="6">TonB dependent receptor</fullName>
    </recommendedName>
</protein>
<keyword evidence="3" id="KW-0998">Cell outer membrane</keyword>
<gene>
    <name evidence="4" type="ORF">SAMN05660236_1984</name>
</gene>
<evidence type="ECO:0000313" key="4">
    <source>
        <dbReference type="EMBL" id="SKC60720.1"/>
    </source>
</evidence>
<evidence type="ECO:0000256" key="3">
    <source>
        <dbReference type="ARBA" id="ARBA00023237"/>
    </source>
</evidence>
<keyword evidence="2" id="KW-0472">Membrane</keyword>
<evidence type="ECO:0000313" key="5">
    <source>
        <dbReference type="Proteomes" id="UP000190961"/>
    </source>
</evidence>
<dbReference type="Proteomes" id="UP000190961">
    <property type="component" value="Unassembled WGS sequence"/>
</dbReference>
<accession>A0A1T5KAR9</accession>